<protein>
    <submittedName>
        <fullName evidence="2">Odd-skipped protein</fullName>
    </submittedName>
</protein>
<feature type="compositionally biased region" description="Basic and acidic residues" evidence="1">
    <location>
        <begin position="81"/>
        <end position="95"/>
    </location>
</feature>
<evidence type="ECO:0000313" key="2">
    <source>
        <dbReference type="EMBL" id="KMQ87493.1"/>
    </source>
</evidence>
<dbReference type="PaxDb" id="67767-A0A0J7KAR2"/>
<dbReference type="Proteomes" id="UP000036403">
    <property type="component" value="Unassembled WGS sequence"/>
</dbReference>
<proteinExistence type="predicted"/>
<dbReference type="AlphaFoldDB" id="A0A0J7KAR2"/>
<name>A0A0J7KAR2_LASNI</name>
<evidence type="ECO:0000256" key="1">
    <source>
        <dbReference type="SAM" id="MobiDB-lite"/>
    </source>
</evidence>
<dbReference type="EMBL" id="LBMM01010397">
    <property type="protein sequence ID" value="KMQ87493.1"/>
    <property type="molecule type" value="Genomic_DNA"/>
</dbReference>
<gene>
    <name evidence="2" type="ORF">RF55_13210</name>
</gene>
<sequence length="149" mass="15921">MTSRSVLREIAAQLEAAAEQDPCFWTGLREELGRARMEQGARHHRAIQTADPLMDVAVQVAPSTEERATQTDQAAEACHDLSDFEESEARGEERPPTNPWPPGGCGTVPMSPTCTASVPDPVPMSPTCTASVPDPGPPFVTGAVVWALQ</sequence>
<accession>A0A0J7KAR2</accession>
<keyword evidence="3" id="KW-1185">Reference proteome</keyword>
<comment type="caution">
    <text evidence="2">The sequence shown here is derived from an EMBL/GenBank/DDBJ whole genome shotgun (WGS) entry which is preliminary data.</text>
</comment>
<feature type="region of interest" description="Disordered" evidence="1">
    <location>
        <begin position="81"/>
        <end position="112"/>
    </location>
</feature>
<organism evidence="2 3">
    <name type="scientific">Lasius niger</name>
    <name type="common">Black garden ant</name>
    <dbReference type="NCBI Taxonomy" id="67767"/>
    <lineage>
        <taxon>Eukaryota</taxon>
        <taxon>Metazoa</taxon>
        <taxon>Ecdysozoa</taxon>
        <taxon>Arthropoda</taxon>
        <taxon>Hexapoda</taxon>
        <taxon>Insecta</taxon>
        <taxon>Pterygota</taxon>
        <taxon>Neoptera</taxon>
        <taxon>Endopterygota</taxon>
        <taxon>Hymenoptera</taxon>
        <taxon>Apocrita</taxon>
        <taxon>Aculeata</taxon>
        <taxon>Formicoidea</taxon>
        <taxon>Formicidae</taxon>
        <taxon>Formicinae</taxon>
        <taxon>Lasius</taxon>
        <taxon>Lasius</taxon>
    </lineage>
</organism>
<reference evidence="2 3" key="1">
    <citation type="submission" date="2015-04" db="EMBL/GenBank/DDBJ databases">
        <title>Lasius niger genome sequencing.</title>
        <authorList>
            <person name="Konorov E.A."/>
            <person name="Nikitin M.A."/>
            <person name="Kirill M.V."/>
            <person name="Chang P."/>
        </authorList>
    </citation>
    <scope>NUCLEOTIDE SEQUENCE [LARGE SCALE GENOMIC DNA]</scope>
    <source>
        <tissue evidence="2">Whole</tissue>
    </source>
</reference>
<evidence type="ECO:0000313" key="3">
    <source>
        <dbReference type="Proteomes" id="UP000036403"/>
    </source>
</evidence>